<evidence type="ECO:0000313" key="5">
    <source>
        <dbReference type="Proteomes" id="UP000663824"/>
    </source>
</evidence>
<evidence type="ECO:0000259" key="2">
    <source>
        <dbReference type="Pfam" id="PF14214"/>
    </source>
</evidence>
<evidence type="ECO:0000256" key="1">
    <source>
        <dbReference type="SAM" id="MobiDB-lite"/>
    </source>
</evidence>
<feature type="region of interest" description="Disordered" evidence="1">
    <location>
        <begin position="1"/>
        <end position="35"/>
    </location>
</feature>
<gene>
    <name evidence="4" type="ORF">MBJ925_LOCUS4971</name>
</gene>
<feature type="domain" description="DUF6570" evidence="3">
    <location>
        <begin position="169"/>
        <end position="270"/>
    </location>
</feature>
<proteinExistence type="predicted"/>
<dbReference type="EMBL" id="CAJNRE010001109">
    <property type="protein sequence ID" value="CAF1935477.1"/>
    <property type="molecule type" value="Genomic_DNA"/>
</dbReference>
<protein>
    <recommendedName>
        <fullName evidence="6">Helitron helicase-like domain-containing protein</fullName>
    </recommendedName>
</protein>
<name>A0A816LFA9_9BILA</name>
<feature type="non-terminal residue" evidence="4">
    <location>
        <position position="1"/>
    </location>
</feature>
<evidence type="ECO:0000259" key="3">
    <source>
        <dbReference type="Pfam" id="PF20209"/>
    </source>
</evidence>
<feature type="compositionally biased region" description="Acidic residues" evidence="1">
    <location>
        <begin position="1"/>
        <end position="15"/>
    </location>
</feature>
<organism evidence="4 5">
    <name type="scientific">Rotaria magnacalcarata</name>
    <dbReference type="NCBI Taxonomy" id="392030"/>
    <lineage>
        <taxon>Eukaryota</taxon>
        <taxon>Metazoa</taxon>
        <taxon>Spiralia</taxon>
        <taxon>Gnathifera</taxon>
        <taxon>Rotifera</taxon>
        <taxon>Eurotatoria</taxon>
        <taxon>Bdelloidea</taxon>
        <taxon>Philodinida</taxon>
        <taxon>Philodinidae</taxon>
        <taxon>Rotaria</taxon>
    </lineage>
</organism>
<dbReference type="InterPro" id="IPR046700">
    <property type="entry name" value="DUF6570"/>
</dbReference>
<dbReference type="Proteomes" id="UP000663824">
    <property type="component" value="Unassembled WGS sequence"/>
</dbReference>
<evidence type="ECO:0008006" key="6">
    <source>
        <dbReference type="Google" id="ProtNLM"/>
    </source>
</evidence>
<dbReference type="Pfam" id="PF20209">
    <property type="entry name" value="DUF6570"/>
    <property type="match status" value="1"/>
</dbReference>
<sequence>MNETEEQASCDDDSMGDLTQNGNATKKKKCSISPPWPEAISRGLKETRLQQFLQQMSMSALAETTCSVCNVRTAVNKSKKIPVSKILNAHLLEVSDELKDLIISNQSSTAQNSSDINIHTAEHDQSSSPLNSPYFYCKNRIILYANGLSQQNRASMCTVCQKRYDSLSKKHIPKFSPANNMWLGDVPTELQGLTIAEEKLISLYRHNSCVIKLHSPFHSTTTAQSALRGNCITFRQNIPNIVNSLPLRLDDLCETLKVIFVGARPPEQNIAQLPEDDVPEFLISTIEERIGDEEIPSERVGYIPDPLVDPMESASSDTIPINNSGVLDVNGSTVSSDEITNYVLRKIKNDGRKDETDSENVYLVPHSSKPVNEYFNPKLLAGLYPTLFCYGHGSPEDQSRPVEINLREHIRYLLSYNDRCFERNHSFIFVVFNLLQRRDACFHAQLIATKPYFRATAHEIQSLNSKDIEMAVDHISKRTYSSEPNSVLNKLLNHIKTIGGRVMGSAYSRAALRTRIHALIFNQDLPSIFLTLNPADIHSPVALYFAGVNVDLDNIRIEQLMTTYKRAETIASHPVATAKFFHLLITNILDTMIVGDVLGPVKAYFVANTWSTPPRLTRDSIYAAISTTDLSGFKQNIYESGILSTPMKELSSSSIFHDSPSPNKLLQTPTHDRLKSVTYASHNVSKLIPACLPTPNPSSPNFAARFRADVVQLVEANNIHKHSDTCYKYWNANRGDKKSCRMRMPRKLIPVSTIDPDTGHISMRRSDPWINSFNEYLITACRSNMDIKLIWSGSDAKALVYYITDYVTKMSLSFHDTFALVQKSITSLKTASNQTDTESAIEKSRKLVLRCYNTLASQQELSGVQVASYLMNWNDHYTTHKLEGLFLIQIERYLQTQLNEMRTKQKLEHSVHDVTDDDVYDNEETIDGDDNNVEEHFQIQSAESDKKYVLVNTRVDYQYRSEILKDICLYDFVSTLYKKKMTATDLKYLSKTAVSIEENVNQKGRLP</sequence>
<accession>A0A816LFA9</accession>
<dbReference type="Pfam" id="PF14214">
    <property type="entry name" value="Helitron_like_N"/>
    <property type="match status" value="1"/>
</dbReference>
<feature type="domain" description="Helitron helicase-like" evidence="2">
    <location>
        <begin position="409"/>
        <end position="606"/>
    </location>
</feature>
<dbReference type="InterPro" id="IPR025476">
    <property type="entry name" value="Helitron_helicase-like"/>
</dbReference>
<evidence type="ECO:0000313" key="4">
    <source>
        <dbReference type="EMBL" id="CAF1935477.1"/>
    </source>
</evidence>
<comment type="caution">
    <text evidence="4">The sequence shown here is derived from an EMBL/GenBank/DDBJ whole genome shotgun (WGS) entry which is preliminary data.</text>
</comment>
<reference evidence="4" key="1">
    <citation type="submission" date="2021-02" db="EMBL/GenBank/DDBJ databases">
        <authorList>
            <person name="Nowell W R."/>
        </authorList>
    </citation>
    <scope>NUCLEOTIDE SEQUENCE</scope>
</reference>
<dbReference type="AlphaFoldDB" id="A0A816LFA9"/>